<accession>A0A9P4NCS2</accession>
<organism evidence="1 2">
    <name type="scientific">Lojkania enalia</name>
    <dbReference type="NCBI Taxonomy" id="147567"/>
    <lineage>
        <taxon>Eukaryota</taxon>
        <taxon>Fungi</taxon>
        <taxon>Dikarya</taxon>
        <taxon>Ascomycota</taxon>
        <taxon>Pezizomycotina</taxon>
        <taxon>Dothideomycetes</taxon>
        <taxon>Pleosporomycetidae</taxon>
        <taxon>Pleosporales</taxon>
        <taxon>Pleosporales incertae sedis</taxon>
        <taxon>Lojkania</taxon>
    </lineage>
</organism>
<evidence type="ECO:0000313" key="1">
    <source>
        <dbReference type="EMBL" id="KAF2270645.1"/>
    </source>
</evidence>
<reference evidence="2" key="1">
    <citation type="journal article" date="2020" name="Stud. Mycol.">
        <title>101 Dothideomycetes genomes: A test case for predicting lifestyles and emergence of pathogens.</title>
        <authorList>
            <person name="Haridas S."/>
            <person name="Albert R."/>
            <person name="Binder M."/>
            <person name="Bloem J."/>
            <person name="LaButti K."/>
            <person name="Salamov A."/>
            <person name="Andreopoulos B."/>
            <person name="Baker S."/>
            <person name="Barry K."/>
            <person name="Bills G."/>
            <person name="Bluhm B."/>
            <person name="Cannon C."/>
            <person name="Castanera R."/>
            <person name="Culley D."/>
            <person name="Daum C."/>
            <person name="Ezra D."/>
            <person name="Gonzalez J."/>
            <person name="Henrissat B."/>
            <person name="Kuo A."/>
            <person name="Liang C."/>
            <person name="Lipzen A."/>
            <person name="Lutzoni F."/>
            <person name="Magnuson J."/>
            <person name="Mondo S."/>
            <person name="Nolan M."/>
            <person name="Ohm R."/>
            <person name="Pangilinan J."/>
            <person name="Park H.-J."/>
            <person name="Ramirez L."/>
            <person name="Alfaro M."/>
            <person name="Sun H."/>
            <person name="Tritt A."/>
            <person name="Yoshinaga Y."/>
            <person name="Zwiers L.-H."/>
            <person name="Turgeon B."/>
            <person name="Goodwin S."/>
            <person name="Spatafora J."/>
            <person name="Crous P."/>
            <person name="Grigoriev I."/>
        </authorList>
    </citation>
    <scope>NUCLEOTIDE SEQUENCE [LARGE SCALE GENOMIC DNA]</scope>
    <source>
        <strain evidence="2">CBS 304.66</strain>
    </source>
</reference>
<comment type="caution">
    <text evidence="1">The sequence shown here is derived from an EMBL/GenBank/DDBJ whole genome shotgun (WGS) entry which is preliminary data.</text>
</comment>
<protein>
    <submittedName>
        <fullName evidence="1">Uncharacterized protein</fullName>
    </submittedName>
</protein>
<name>A0A9P4NCS2_9PLEO</name>
<gene>
    <name evidence="1" type="ORF">CC78DRAFT_138112</name>
</gene>
<evidence type="ECO:0000313" key="2">
    <source>
        <dbReference type="Proteomes" id="UP000800093"/>
    </source>
</evidence>
<proteinExistence type="predicted"/>
<keyword evidence="2" id="KW-1185">Reference proteome</keyword>
<sequence>MITLFYIFPAKASLVCGGWLGFRPLHIPKLSLRHSDSCGAFFILSLIFCESVRAIPARCTALANSNSCLFSHVSFVQACIFLVLFGTATFGMCIDDVCISHLLYNTSARELGDNRWETAFINCFCLLGSCTCIARVWREENTKVNLGPKGVYRKSRKSSIYQ</sequence>
<dbReference type="EMBL" id="ML986579">
    <property type="protein sequence ID" value="KAF2270645.1"/>
    <property type="molecule type" value="Genomic_DNA"/>
</dbReference>
<dbReference type="Proteomes" id="UP000800093">
    <property type="component" value="Unassembled WGS sequence"/>
</dbReference>
<dbReference type="AlphaFoldDB" id="A0A9P4NCS2"/>